<keyword evidence="3" id="KW-1185">Reference proteome</keyword>
<comment type="caution">
    <text evidence="2">The sequence shown here is derived from an EMBL/GenBank/DDBJ whole genome shotgun (WGS) entry which is preliminary data.</text>
</comment>
<accession>A0AAV4GP70</accession>
<evidence type="ECO:0000256" key="1">
    <source>
        <dbReference type="SAM" id="MobiDB-lite"/>
    </source>
</evidence>
<dbReference type="Proteomes" id="UP000762676">
    <property type="component" value="Unassembled WGS sequence"/>
</dbReference>
<dbReference type="AlphaFoldDB" id="A0AAV4GP70"/>
<protein>
    <submittedName>
        <fullName evidence="2">Uncharacterized protein</fullName>
    </submittedName>
</protein>
<name>A0AAV4GP70_9GAST</name>
<evidence type="ECO:0000313" key="3">
    <source>
        <dbReference type="Proteomes" id="UP000762676"/>
    </source>
</evidence>
<reference evidence="2 3" key="1">
    <citation type="journal article" date="2021" name="Elife">
        <title>Chloroplast acquisition without the gene transfer in kleptoplastic sea slugs, Plakobranchus ocellatus.</title>
        <authorList>
            <person name="Maeda T."/>
            <person name="Takahashi S."/>
            <person name="Yoshida T."/>
            <person name="Shimamura S."/>
            <person name="Takaki Y."/>
            <person name="Nagai Y."/>
            <person name="Toyoda A."/>
            <person name="Suzuki Y."/>
            <person name="Arimoto A."/>
            <person name="Ishii H."/>
            <person name="Satoh N."/>
            <person name="Nishiyama T."/>
            <person name="Hasebe M."/>
            <person name="Maruyama T."/>
            <person name="Minagawa J."/>
            <person name="Obokata J."/>
            <person name="Shigenobu S."/>
        </authorList>
    </citation>
    <scope>NUCLEOTIDE SEQUENCE [LARGE SCALE GENOMIC DNA]</scope>
</reference>
<evidence type="ECO:0000313" key="2">
    <source>
        <dbReference type="EMBL" id="GFR86920.1"/>
    </source>
</evidence>
<feature type="region of interest" description="Disordered" evidence="1">
    <location>
        <begin position="94"/>
        <end position="127"/>
    </location>
</feature>
<sequence length="127" mass="13957">MQASQTNPNTHGTSHGGQSSRQELAIVLPNSPCFARHLLELHVFLLATAATKVKTEQTMLPDCPRASRFVFWTGTSHKRKPVSEAWPQQLKAVEEPSRLADTEEGQAWGHTLPGPKDNGLKETFGLS</sequence>
<gene>
    <name evidence="2" type="ORF">ElyMa_004210400</name>
</gene>
<feature type="region of interest" description="Disordered" evidence="1">
    <location>
        <begin position="1"/>
        <end position="20"/>
    </location>
</feature>
<proteinExistence type="predicted"/>
<organism evidence="2 3">
    <name type="scientific">Elysia marginata</name>
    <dbReference type="NCBI Taxonomy" id="1093978"/>
    <lineage>
        <taxon>Eukaryota</taxon>
        <taxon>Metazoa</taxon>
        <taxon>Spiralia</taxon>
        <taxon>Lophotrochozoa</taxon>
        <taxon>Mollusca</taxon>
        <taxon>Gastropoda</taxon>
        <taxon>Heterobranchia</taxon>
        <taxon>Euthyneura</taxon>
        <taxon>Panpulmonata</taxon>
        <taxon>Sacoglossa</taxon>
        <taxon>Placobranchoidea</taxon>
        <taxon>Plakobranchidae</taxon>
        <taxon>Elysia</taxon>
    </lineage>
</organism>
<dbReference type="EMBL" id="BMAT01008518">
    <property type="protein sequence ID" value="GFR86920.1"/>
    <property type="molecule type" value="Genomic_DNA"/>
</dbReference>